<dbReference type="SUPFAM" id="SSF48317">
    <property type="entry name" value="Acid phosphatase/Vanadium-dependent haloperoxidase"/>
    <property type="match status" value="1"/>
</dbReference>
<feature type="transmembrane region" description="Helical" evidence="1">
    <location>
        <begin position="237"/>
        <end position="259"/>
    </location>
</feature>
<dbReference type="RefSeq" id="WP_284152856.1">
    <property type="nucleotide sequence ID" value="NZ_AP025516.1"/>
</dbReference>
<feature type="domain" description="Phosphatidic acid phosphatase type 2/haloperoxidase" evidence="2">
    <location>
        <begin position="122"/>
        <end position="252"/>
    </location>
</feature>
<accession>A0ABM7W470</accession>
<gene>
    <name evidence="3" type="ORF">DPPLL_00860</name>
</gene>
<feature type="transmembrane region" description="Helical" evidence="1">
    <location>
        <begin position="68"/>
        <end position="86"/>
    </location>
</feature>
<dbReference type="SMART" id="SM00014">
    <property type="entry name" value="acidPPc"/>
    <property type="match status" value="1"/>
</dbReference>
<evidence type="ECO:0000256" key="1">
    <source>
        <dbReference type="SAM" id="Phobius"/>
    </source>
</evidence>
<name>A0ABM7W470_9BACT</name>
<keyword evidence="1" id="KW-1133">Transmembrane helix</keyword>
<keyword evidence="1" id="KW-0472">Membrane</keyword>
<keyword evidence="1" id="KW-0812">Transmembrane</keyword>
<protein>
    <recommendedName>
        <fullName evidence="2">Phosphatidic acid phosphatase type 2/haloperoxidase domain-containing protein</fullName>
    </recommendedName>
</protein>
<feature type="transmembrane region" description="Helical" evidence="1">
    <location>
        <begin position="209"/>
        <end position="231"/>
    </location>
</feature>
<dbReference type="EMBL" id="AP025516">
    <property type="protein sequence ID" value="BDD85721.1"/>
    <property type="molecule type" value="Genomic_DNA"/>
</dbReference>
<organism evidence="3 4">
    <name type="scientific">Desulfofustis limnaeus</name>
    <dbReference type="NCBI Taxonomy" id="2740163"/>
    <lineage>
        <taxon>Bacteria</taxon>
        <taxon>Pseudomonadati</taxon>
        <taxon>Thermodesulfobacteriota</taxon>
        <taxon>Desulfobulbia</taxon>
        <taxon>Desulfobulbales</taxon>
        <taxon>Desulfocapsaceae</taxon>
        <taxon>Desulfofustis</taxon>
    </lineage>
</organism>
<dbReference type="Gene3D" id="1.20.144.10">
    <property type="entry name" value="Phosphatidic acid phosphatase type 2/haloperoxidase"/>
    <property type="match status" value="1"/>
</dbReference>
<dbReference type="Pfam" id="PF01569">
    <property type="entry name" value="PAP2"/>
    <property type="match status" value="1"/>
</dbReference>
<reference evidence="3 4" key="1">
    <citation type="submission" date="2022-01" db="EMBL/GenBank/DDBJ databases">
        <title>Desulfofustis limnae sp. nov., a novel mesophilic sulfate-reducing bacterium isolated from marsh soil.</title>
        <authorList>
            <person name="Watanabe M."/>
            <person name="Takahashi A."/>
            <person name="Kojima H."/>
            <person name="Fukui M."/>
        </authorList>
    </citation>
    <scope>NUCLEOTIDE SEQUENCE [LARGE SCALE GENOMIC DNA]</scope>
    <source>
        <strain evidence="3 4">PPLL</strain>
    </source>
</reference>
<dbReference type="InterPro" id="IPR036938">
    <property type="entry name" value="PAP2/HPO_sf"/>
</dbReference>
<evidence type="ECO:0000259" key="2">
    <source>
        <dbReference type="SMART" id="SM00014"/>
    </source>
</evidence>
<feature type="transmembrane region" description="Helical" evidence="1">
    <location>
        <begin position="175"/>
        <end position="197"/>
    </location>
</feature>
<feature type="transmembrane region" description="Helical" evidence="1">
    <location>
        <begin position="280"/>
        <end position="303"/>
    </location>
</feature>
<evidence type="ECO:0000313" key="4">
    <source>
        <dbReference type="Proteomes" id="UP000830055"/>
    </source>
</evidence>
<dbReference type="Proteomes" id="UP000830055">
    <property type="component" value="Chromosome"/>
</dbReference>
<feature type="transmembrane region" description="Helical" evidence="1">
    <location>
        <begin position="12"/>
        <end position="30"/>
    </location>
</feature>
<sequence length="340" mass="38401">MHSTTVRHFLPDRLVLVAIIFFGAVAMIFLDSHDVWLTKLIAAYRQEWFVTLMGDSLFELEQPGGGDLVVFFLIGSVLLYLASSLVDTPCDHWPVLGRAKRIITGRPSLSSALRYHRLRLEFLLVSSFSCAILMVKTLKWAMARPRPKLTIFGTMPFSDWHEFGPFFLDAGTYRASFPSGHAALAVTLVGLAYVALYSTAGPRRQKNGLLLLCACLLFAAAMGTARVMSIAHWPTDVAFSFFGGWLLIHCLFFYGLRVVEPQGGTYHYRGQDTPPPPWRAFILCWYLSLFCLALTVCILGLRHFFFDRWPWLVCFSVVSLPVMYQALRKTREAGLFIPRA</sequence>
<dbReference type="InterPro" id="IPR000326">
    <property type="entry name" value="PAP2/HPO"/>
</dbReference>
<keyword evidence="4" id="KW-1185">Reference proteome</keyword>
<evidence type="ECO:0000313" key="3">
    <source>
        <dbReference type="EMBL" id="BDD85721.1"/>
    </source>
</evidence>
<feature type="transmembrane region" description="Helical" evidence="1">
    <location>
        <begin position="122"/>
        <end position="142"/>
    </location>
</feature>
<proteinExistence type="predicted"/>